<dbReference type="InterPro" id="IPR043128">
    <property type="entry name" value="Rev_trsase/Diguanyl_cyclase"/>
</dbReference>
<dbReference type="PROSITE" id="PS50887">
    <property type="entry name" value="GGDEF"/>
    <property type="match status" value="1"/>
</dbReference>
<evidence type="ECO:0008006" key="5">
    <source>
        <dbReference type="Google" id="ProtNLM"/>
    </source>
</evidence>
<dbReference type="NCBIfam" id="TIGR00254">
    <property type="entry name" value="GGDEF"/>
    <property type="match status" value="1"/>
</dbReference>
<reference evidence="3 4" key="1">
    <citation type="submission" date="2022-07" db="EMBL/GenBank/DDBJ databases">
        <title>Genome sequence of Terrisporobacter mayombei DSM6539.</title>
        <authorList>
            <person name="Boeer T."/>
            <person name="Bengelsdorf F.R."/>
            <person name="Daniel R."/>
            <person name="Poehlein A."/>
        </authorList>
    </citation>
    <scope>NUCLEOTIDE SEQUENCE [LARGE SCALE GENOMIC DNA]</scope>
    <source>
        <strain evidence="3 4">DSM 6539</strain>
    </source>
</reference>
<keyword evidence="4" id="KW-1185">Reference proteome</keyword>
<dbReference type="CDD" id="cd00130">
    <property type="entry name" value="PAS"/>
    <property type="match status" value="1"/>
</dbReference>
<dbReference type="CDD" id="cd01949">
    <property type="entry name" value="GGDEF"/>
    <property type="match status" value="1"/>
</dbReference>
<name>A0ABY9Q1Q4_9FIRM</name>
<organism evidence="3 4">
    <name type="scientific">Terrisporobacter mayombei</name>
    <dbReference type="NCBI Taxonomy" id="1541"/>
    <lineage>
        <taxon>Bacteria</taxon>
        <taxon>Bacillati</taxon>
        <taxon>Bacillota</taxon>
        <taxon>Clostridia</taxon>
        <taxon>Peptostreptococcales</taxon>
        <taxon>Peptostreptococcaceae</taxon>
        <taxon>Terrisporobacter</taxon>
    </lineage>
</organism>
<evidence type="ECO:0000313" key="4">
    <source>
        <dbReference type="Proteomes" id="UP001235030"/>
    </source>
</evidence>
<dbReference type="PANTHER" id="PTHR45138">
    <property type="entry name" value="REGULATORY COMPONENTS OF SENSORY TRANSDUCTION SYSTEM"/>
    <property type="match status" value="1"/>
</dbReference>
<feature type="domain" description="GGDEF" evidence="2">
    <location>
        <begin position="332"/>
        <end position="461"/>
    </location>
</feature>
<dbReference type="SUPFAM" id="SSF55785">
    <property type="entry name" value="PYP-like sensor domain (PAS domain)"/>
    <property type="match status" value="1"/>
</dbReference>
<sequence>MIDEMNVNKAANMYSLRQSEHSMDLSSTEEMVHSLNNEGKIIEVSPCWLKTTGYERTEVIGRFFGEFLLDESRAVVYNEFSHLKDYGFVNNVRLKLKRKDGVVMEIVLNGTSRYQEDGAFERTFCEWRSLDYFINSVEKVNQLLIKEKFFRMIGYIKSNITLLLLKGDDYNYCESLSEILNEPSEVKQATVEPNVDKFEKLDTTQIIRINEIKEQINANELKGQVNILRSDSESYTAVMRVNDELIPRRERILLIDFICSEYMLKDWKEAFLNLCKLIESVTQMIKTNLEVKRLVGELQIACETDRLTGINNRMILERILSKQKDSYDRYKEKSSVIMVDIDYFKNINDIYGHNVGDKVLVEIAYILRENIRKTDAVGRWGGEEFLIVCEHTGIEDAMVIAESLRNKIECHMFEENIHLTSSFGVGEFSEGLSIEQVIDTADKALYKSKHSGRNLVCSCERE</sequence>
<dbReference type="Proteomes" id="UP001235030">
    <property type="component" value="Chromosome"/>
</dbReference>
<dbReference type="PANTHER" id="PTHR45138:SF9">
    <property type="entry name" value="DIGUANYLATE CYCLASE DGCM-RELATED"/>
    <property type="match status" value="1"/>
</dbReference>
<dbReference type="Gene3D" id="3.30.450.20">
    <property type="entry name" value="PAS domain"/>
    <property type="match status" value="1"/>
</dbReference>
<dbReference type="InterPro" id="IPR000014">
    <property type="entry name" value="PAS"/>
</dbReference>
<dbReference type="InterPro" id="IPR050469">
    <property type="entry name" value="Diguanylate_Cyclase"/>
</dbReference>
<protein>
    <recommendedName>
        <fullName evidence="5">Sensor domain-containing diguanylate cyclase</fullName>
    </recommendedName>
</protein>
<dbReference type="InterPro" id="IPR029787">
    <property type="entry name" value="Nucleotide_cyclase"/>
</dbReference>
<evidence type="ECO:0000259" key="1">
    <source>
        <dbReference type="PROSITE" id="PS50112"/>
    </source>
</evidence>
<dbReference type="InterPro" id="IPR000160">
    <property type="entry name" value="GGDEF_dom"/>
</dbReference>
<feature type="domain" description="PAS" evidence="1">
    <location>
        <begin position="17"/>
        <end position="87"/>
    </location>
</feature>
<dbReference type="NCBIfam" id="TIGR00229">
    <property type="entry name" value="sensory_box"/>
    <property type="match status" value="1"/>
</dbReference>
<evidence type="ECO:0000259" key="2">
    <source>
        <dbReference type="PROSITE" id="PS50887"/>
    </source>
</evidence>
<evidence type="ECO:0000313" key="3">
    <source>
        <dbReference type="EMBL" id="WMT81210.1"/>
    </source>
</evidence>
<dbReference type="SMART" id="SM00091">
    <property type="entry name" value="PAS"/>
    <property type="match status" value="1"/>
</dbReference>
<proteinExistence type="predicted"/>
<gene>
    <name evidence="3" type="ORF">TEMA_15440</name>
</gene>
<dbReference type="SMART" id="SM00267">
    <property type="entry name" value="GGDEF"/>
    <property type="match status" value="1"/>
</dbReference>
<dbReference type="InterPro" id="IPR035965">
    <property type="entry name" value="PAS-like_dom_sf"/>
</dbReference>
<dbReference type="PROSITE" id="PS50112">
    <property type="entry name" value="PAS"/>
    <property type="match status" value="1"/>
</dbReference>
<dbReference type="Gene3D" id="3.30.70.270">
    <property type="match status" value="1"/>
</dbReference>
<dbReference type="SUPFAM" id="SSF55073">
    <property type="entry name" value="Nucleotide cyclase"/>
    <property type="match status" value="1"/>
</dbReference>
<dbReference type="EMBL" id="CP101637">
    <property type="protein sequence ID" value="WMT81210.1"/>
    <property type="molecule type" value="Genomic_DNA"/>
</dbReference>
<dbReference type="RefSeq" id="WP_228103389.1">
    <property type="nucleotide sequence ID" value="NZ_CP101637.1"/>
</dbReference>
<accession>A0ABY9Q1Q4</accession>
<dbReference type="Pfam" id="PF00990">
    <property type="entry name" value="GGDEF"/>
    <property type="match status" value="1"/>
</dbReference>
<dbReference type="Pfam" id="PF13426">
    <property type="entry name" value="PAS_9"/>
    <property type="match status" value="1"/>
</dbReference>